<feature type="compositionally biased region" description="Low complexity" evidence="1">
    <location>
        <begin position="110"/>
        <end position="122"/>
    </location>
</feature>
<dbReference type="EMBL" id="WKJK01000002">
    <property type="protein sequence ID" value="MRW89542.1"/>
    <property type="molecule type" value="Genomic_DNA"/>
</dbReference>
<organism evidence="2 3">
    <name type="scientific">Duganella guangzhouensis</name>
    <dbReference type="NCBI Taxonomy" id="2666084"/>
    <lineage>
        <taxon>Bacteria</taxon>
        <taxon>Pseudomonadati</taxon>
        <taxon>Pseudomonadota</taxon>
        <taxon>Betaproteobacteria</taxon>
        <taxon>Burkholderiales</taxon>
        <taxon>Oxalobacteraceae</taxon>
        <taxon>Telluria group</taxon>
        <taxon>Duganella</taxon>
    </lineage>
</organism>
<feature type="region of interest" description="Disordered" evidence="1">
    <location>
        <begin position="95"/>
        <end position="154"/>
    </location>
</feature>
<comment type="caution">
    <text evidence="2">The sequence shown here is derived from an EMBL/GenBank/DDBJ whole genome shotgun (WGS) entry which is preliminary data.</text>
</comment>
<feature type="region of interest" description="Disordered" evidence="1">
    <location>
        <begin position="1"/>
        <end position="21"/>
    </location>
</feature>
<proteinExistence type="predicted"/>
<dbReference type="Proteomes" id="UP000433309">
    <property type="component" value="Unassembled WGS sequence"/>
</dbReference>
<keyword evidence="2" id="KW-0966">Cell projection</keyword>
<protein>
    <submittedName>
        <fullName evidence="2">Flagellar hook-length control protein FliK</fullName>
    </submittedName>
</protein>
<sequence>MLPRVDAGTVTPVTPGSGGGASIPLADGRQAAFQRAVQNLVGQTVNAEVLSKLQDGSYLVKVADNAVRMMLPGETQVGGNVSLTVLSAQPRPTFQLANTTPGSTPTLLYSDGGASDGGEAASLPSQGSAVFVPSQGKPATGGANGTPGQPATSA</sequence>
<accession>A0A6I2KVK0</accession>
<feature type="compositionally biased region" description="Polar residues" evidence="1">
    <location>
        <begin position="95"/>
        <end position="107"/>
    </location>
</feature>
<keyword evidence="2" id="KW-0282">Flagellum</keyword>
<feature type="non-terminal residue" evidence="2">
    <location>
        <position position="154"/>
    </location>
</feature>
<reference evidence="2 3" key="1">
    <citation type="submission" date="2019-11" db="EMBL/GenBank/DDBJ databases">
        <title>Novel species isolated from a subtropical stream in China.</title>
        <authorList>
            <person name="Lu H."/>
        </authorList>
    </citation>
    <scope>NUCLEOTIDE SEQUENCE [LARGE SCALE GENOMIC DNA]</scope>
    <source>
        <strain evidence="2 3">FT80W</strain>
    </source>
</reference>
<evidence type="ECO:0000256" key="1">
    <source>
        <dbReference type="SAM" id="MobiDB-lite"/>
    </source>
</evidence>
<keyword evidence="2" id="KW-0969">Cilium</keyword>
<gene>
    <name evidence="2" type="ORF">GJ699_06050</name>
</gene>
<evidence type="ECO:0000313" key="3">
    <source>
        <dbReference type="Proteomes" id="UP000433309"/>
    </source>
</evidence>
<keyword evidence="3" id="KW-1185">Reference proteome</keyword>
<evidence type="ECO:0000313" key="2">
    <source>
        <dbReference type="EMBL" id="MRW89542.1"/>
    </source>
</evidence>
<name>A0A6I2KVK0_9BURK</name>
<dbReference type="AlphaFoldDB" id="A0A6I2KVK0"/>